<sequence>MARERYAAQVALLVHALPIIADEPHFALKGGTAINLFYRNMPRLSVDIDLTYVPLDERATALANIDAAFDRMIERARQLLSGVDTHRISGGGAGDTRLLLRLAEAEVKVEVSPVLRGTVAPPRMMRVTDAVEEAFGFAETLVFDFEDLYAGKLCAALDRQHPRDLYDVHLLYEHEGVTDDLFRTFLVYAACSGRPLHELIAPNRLAIDRAFAQEFDGMTIEHVPLATLLAARERLIEDIGARATGAAAEFLLSVHDAEPDFGLIGLPDAAQLPAIKWKLLNLRKLKDANPEKHADQRARLAAALRI</sequence>
<organism evidence="1 2">
    <name type="scientific">Stakelama saccharophila</name>
    <dbReference type="NCBI Taxonomy" id="3075605"/>
    <lineage>
        <taxon>Bacteria</taxon>
        <taxon>Pseudomonadati</taxon>
        <taxon>Pseudomonadota</taxon>
        <taxon>Alphaproteobacteria</taxon>
        <taxon>Sphingomonadales</taxon>
        <taxon>Sphingomonadaceae</taxon>
        <taxon>Stakelama</taxon>
    </lineage>
</organism>
<gene>
    <name evidence="1" type="ORF">RPR59_02330</name>
</gene>
<dbReference type="GO" id="GO:0016740">
    <property type="term" value="F:transferase activity"/>
    <property type="evidence" value="ECO:0007669"/>
    <property type="project" value="UniProtKB-KW"/>
</dbReference>
<dbReference type="Proteomes" id="UP001302249">
    <property type="component" value="Chromosome"/>
</dbReference>
<keyword evidence="2" id="KW-1185">Reference proteome</keyword>
<name>A0ABZ0B9Q9_9SPHN</name>
<protein>
    <submittedName>
        <fullName evidence="1">Nucleotidyl transferase AbiEii/AbiGii toxin family protein</fullName>
    </submittedName>
</protein>
<evidence type="ECO:0000313" key="2">
    <source>
        <dbReference type="Proteomes" id="UP001302249"/>
    </source>
</evidence>
<proteinExistence type="predicted"/>
<dbReference type="EMBL" id="CP135076">
    <property type="protein sequence ID" value="WNO54119.1"/>
    <property type="molecule type" value="Genomic_DNA"/>
</dbReference>
<dbReference type="InterPro" id="IPR014942">
    <property type="entry name" value="AbiEii"/>
</dbReference>
<keyword evidence="1" id="KW-0808">Transferase</keyword>
<dbReference type="RefSeq" id="WP_313916270.1">
    <property type="nucleotide sequence ID" value="NZ_CP135076.1"/>
</dbReference>
<dbReference type="Pfam" id="PF08843">
    <property type="entry name" value="AbiEii"/>
    <property type="match status" value="1"/>
</dbReference>
<accession>A0ABZ0B9Q9</accession>
<reference evidence="1 2" key="1">
    <citation type="submission" date="2023-09" db="EMBL/GenBank/DDBJ databases">
        <authorList>
            <person name="Rey-Velasco X."/>
        </authorList>
    </citation>
    <scope>NUCLEOTIDE SEQUENCE [LARGE SCALE GENOMIC DNA]</scope>
    <source>
        <strain evidence="1 2">W311</strain>
    </source>
</reference>
<evidence type="ECO:0000313" key="1">
    <source>
        <dbReference type="EMBL" id="WNO54119.1"/>
    </source>
</evidence>
<dbReference type="Gene3D" id="3.10.450.620">
    <property type="entry name" value="JHP933, nucleotidyltransferase-like core domain"/>
    <property type="match status" value="1"/>
</dbReference>